<accession>A0ABS1VX68</accession>
<gene>
    <name evidence="2" type="ORF">JKJ07_32510</name>
</gene>
<feature type="domain" description="DUF4097" evidence="1">
    <location>
        <begin position="21"/>
        <end position="258"/>
    </location>
</feature>
<organism evidence="2 3">
    <name type="scientific">Paractinoplanes lichenicola</name>
    <dbReference type="NCBI Taxonomy" id="2802976"/>
    <lineage>
        <taxon>Bacteria</taxon>
        <taxon>Bacillati</taxon>
        <taxon>Actinomycetota</taxon>
        <taxon>Actinomycetes</taxon>
        <taxon>Micromonosporales</taxon>
        <taxon>Micromonosporaceae</taxon>
        <taxon>Paractinoplanes</taxon>
    </lineage>
</organism>
<sequence>MFEFEHPTPVTVTLRANSGVVALHAEERDTVQVTVEPMDDRDSSAEAADKTRVVLDGDTLLIEVPHDAKIWRRSAKLAITARVPIGSALNGKSASADIQAAGVWSDVKLDVASADVELAEATGNVSLDSASGDLSVGRAGGLVKLDTASGDVRLNDVTGDAKVKSASGDVFVGTAAGALRASTASGDVIVGRLSAGQSEIRTASGDVQAGIAAGAGVWLDLNTASGRTTSDLAPQSETPATGSTIELRVRTASGDIHIHRATTEGKAL</sequence>
<name>A0ABS1VX68_9ACTN</name>
<dbReference type="RefSeq" id="WP_202995697.1">
    <property type="nucleotide sequence ID" value="NZ_JAENHO010000010.1"/>
</dbReference>
<dbReference type="Pfam" id="PF13349">
    <property type="entry name" value="DUF4097"/>
    <property type="match status" value="1"/>
</dbReference>
<dbReference type="EMBL" id="JAENHO010000010">
    <property type="protein sequence ID" value="MBL7259047.1"/>
    <property type="molecule type" value="Genomic_DNA"/>
</dbReference>
<protein>
    <submittedName>
        <fullName evidence="2">DUF4097 family beta strand repeat protein</fullName>
    </submittedName>
</protein>
<evidence type="ECO:0000313" key="3">
    <source>
        <dbReference type="Proteomes" id="UP000598996"/>
    </source>
</evidence>
<reference evidence="2 3" key="1">
    <citation type="submission" date="2021-01" db="EMBL/GenBank/DDBJ databases">
        <title>Actinoplanes sp. nov. LDG1-01 isolated from lichen.</title>
        <authorList>
            <person name="Saeng-In P."/>
            <person name="Phongsopitanun W."/>
            <person name="Kanchanasin P."/>
            <person name="Yuki M."/>
            <person name="Kudo T."/>
            <person name="Ohkuma M."/>
            <person name="Tanasupawat S."/>
        </authorList>
    </citation>
    <scope>NUCLEOTIDE SEQUENCE [LARGE SCALE GENOMIC DNA]</scope>
    <source>
        <strain evidence="2 3">LDG1-01</strain>
    </source>
</reference>
<evidence type="ECO:0000313" key="2">
    <source>
        <dbReference type="EMBL" id="MBL7259047.1"/>
    </source>
</evidence>
<evidence type="ECO:0000259" key="1">
    <source>
        <dbReference type="Pfam" id="PF13349"/>
    </source>
</evidence>
<dbReference type="PANTHER" id="PTHR34094:SF1">
    <property type="entry name" value="PROTEIN FAM185A"/>
    <property type="match status" value="1"/>
</dbReference>
<proteinExistence type="predicted"/>
<dbReference type="InterPro" id="IPR025164">
    <property type="entry name" value="Toastrack_DUF4097"/>
</dbReference>
<dbReference type="Proteomes" id="UP000598996">
    <property type="component" value="Unassembled WGS sequence"/>
</dbReference>
<keyword evidence="3" id="KW-1185">Reference proteome</keyword>
<comment type="caution">
    <text evidence="2">The sequence shown here is derived from an EMBL/GenBank/DDBJ whole genome shotgun (WGS) entry which is preliminary data.</text>
</comment>
<dbReference type="PANTHER" id="PTHR34094">
    <property type="match status" value="1"/>
</dbReference>